<evidence type="ECO:0000313" key="2">
    <source>
        <dbReference type="Proteomes" id="UP001432059"/>
    </source>
</evidence>
<protein>
    <submittedName>
        <fullName evidence="1">Uncharacterized protein</fullName>
    </submittedName>
</protein>
<accession>A0AAU0F1K7</accession>
<dbReference type="RefSeq" id="WP_327983720.1">
    <property type="nucleotide sequence ID" value="NZ_CP136426.1"/>
</dbReference>
<dbReference type="Proteomes" id="UP001432059">
    <property type="component" value="Chromosome"/>
</dbReference>
<dbReference type="AlphaFoldDB" id="A0AAU0F1K7"/>
<dbReference type="EMBL" id="CP136426">
    <property type="protein sequence ID" value="WOC52220.1"/>
    <property type="molecule type" value="Genomic_DNA"/>
</dbReference>
<reference evidence="1" key="1">
    <citation type="submission" date="2023-10" db="EMBL/GenBank/DDBJ databases">
        <title>Characterization and whole genome sequencing of a novel strain of Bergeyella porcorum QD2021 isolated from pig.</title>
        <authorList>
            <person name="Liu G."/>
            <person name="Chen C."/>
            <person name="Han X."/>
        </authorList>
    </citation>
    <scope>NUCLEOTIDE SEQUENCE</scope>
    <source>
        <strain evidence="1">QD2021</strain>
    </source>
</reference>
<sequence length="116" mass="13082">MVRIIDFKTRTKEDGTSFCLLVVQGGIEMIKSKTTGQYYATAKKAVISTTFDEPTCKGLIGTEFPGKISKIRTEPYSYTIQATGEQITLSHKYIYLPEDINAEEEIQVMELEEAFI</sequence>
<organism evidence="1 2">
    <name type="scientific">Bergeyella porcorum</name>
    <dbReference type="NCBI Taxonomy" id="1735111"/>
    <lineage>
        <taxon>Bacteria</taxon>
        <taxon>Pseudomonadati</taxon>
        <taxon>Bacteroidota</taxon>
        <taxon>Flavobacteriia</taxon>
        <taxon>Flavobacteriales</taxon>
        <taxon>Weeksellaceae</taxon>
        <taxon>Bergeyella</taxon>
    </lineage>
</organism>
<keyword evidence="2" id="KW-1185">Reference proteome</keyword>
<dbReference type="KEGG" id="bpor:BPO_1573"/>
<evidence type="ECO:0000313" key="1">
    <source>
        <dbReference type="EMBL" id="WOC52220.1"/>
    </source>
</evidence>
<gene>
    <name evidence="1" type="ORF">BPO_1573</name>
</gene>
<name>A0AAU0F1K7_9FLAO</name>
<proteinExistence type="predicted"/>